<name>X1LX75_9ZZZZ</name>
<accession>X1LX75</accession>
<protein>
    <submittedName>
        <fullName evidence="1">Uncharacterized protein</fullName>
    </submittedName>
</protein>
<evidence type="ECO:0000313" key="1">
    <source>
        <dbReference type="EMBL" id="GAH98748.1"/>
    </source>
</evidence>
<comment type="caution">
    <text evidence="1">The sequence shown here is derived from an EMBL/GenBank/DDBJ whole genome shotgun (WGS) entry which is preliminary data.</text>
</comment>
<organism evidence="1">
    <name type="scientific">marine sediment metagenome</name>
    <dbReference type="NCBI Taxonomy" id="412755"/>
    <lineage>
        <taxon>unclassified sequences</taxon>
        <taxon>metagenomes</taxon>
        <taxon>ecological metagenomes</taxon>
    </lineage>
</organism>
<feature type="non-terminal residue" evidence="1">
    <location>
        <position position="1"/>
    </location>
</feature>
<dbReference type="EMBL" id="BARV01003028">
    <property type="protein sequence ID" value="GAH98748.1"/>
    <property type="molecule type" value="Genomic_DNA"/>
</dbReference>
<gene>
    <name evidence="1" type="ORF">S06H3_07465</name>
</gene>
<sequence>CGIWFKNDIETCEAGQLGAGGNAVVMWNVGSRDHSIGSILNAINMEPHAETKFELWPAAEERACVRFARKKDATNILILVDPKEL</sequence>
<reference evidence="1" key="1">
    <citation type="journal article" date="2014" name="Front. Microbiol.">
        <title>High frequency of phylogenetically diverse reductive dehalogenase-homologous genes in deep subseafloor sedimentary metagenomes.</title>
        <authorList>
            <person name="Kawai M."/>
            <person name="Futagami T."/>
            <person name="Toyoda A."/>
            <person name="Takaki Y."/>
            <person name="Nishi S."/>
            <person name="Hori S."/>
            <person name="Arai W."/>
            <person name="Tsubouchi T."/>
            <person name="Morono Y."/>
            <person name="Uchiyama I."/>
            <person name="Ito T."/>
            <person name="Fujiyama A."/>
            <person name="Inagaki F."/>
            <person name="Takami H."/>
        </authorList>
    </citation>
    <scope>NUCLEOTIDE SEQUENCE</scope>
    <source>
        <strain evidence="1">Expedition CK06-06</strain>
    </source>
</reference>
<dbReference type="AlphaFoldDB" id="X1LX75"/>
<proteinExistence type="predicted"/>